<keyword evidence="3" id="KW-1185">Reference proteome</keyword>
<dbReference type="GO" id="GO:0006508">
    <property type="term" value="P:proteolysis"/>
    <property type="evidence" value="ECO:0007669"/>
    <property type="project" value="UniProtKB-KW"/>
</dbReference>
<feature type="signal peptide" evidence="1">
    <location>
        <begin position="1"/>
        <end position="19"/>
    </location>
</feature>
<keyword evidence="2" id="KW-0645">Protease</keyword>
<name>A0AAE3XK95_9BACT</name>
<dbReference type="Gene3D" id="2.60.120.1130">
    <property type="match status" value="1"/>
</dbReference>
<keyword evidence="1" id="KW-0732">Signal</keyword>
<dbReference type="InterPro" id="IPR038765">
    <property type="entry name" value="Papain-like_cys_pep_sf"/>
</dbReference>
<proteinExistence type="predicted"/>
<evidence type="ECO:0000256" key="1">
    <source>
        <dbReference type="SAM" id="SignalP"/>
    </source>
</evidence>
<evidence type="ECO:0000313" key="2">
    <source>
        <dbReference type="EMBL" id="MDR6238442.1"/>
    </source>
</evidence>
<protein>
    <submittedName>
        <fullName evidence="2">Transglutaminase-like putative cysteine protease</fullName>
    </submittedName>
</protein>
<dbReference type="GO" id="GO:0008233">
    <property type="term" value="F:peptidase activity"/>
    <property type="evidence" value="ECO:0007669"/>
    <property type="project" value="UniProtKB-KW"/>
</dbReference>
<sequence length="638" mass="72760">MIKKLLSILILIQAFTPLAGQGLNNFTLAEIPDSLLSNSNVIIRDQHEAQIIDEAFNYEYKISQTVTILNATGKSYAYQRLNYDANTKVTLCQATIYNKHGKVVKKIRGNDVKDYSHWDGFSVALDDRYKLIDASYGEYPYTITFEMGTKSKGYYNLRSWFPLKSSKVAIVSASMTIESPHENAFRDYPYLVENIEKAQTPQKAFYKASVSNVKPRAGFESYFPTIKQVPHIRFVANEFKYDGHHGSFKNWREYSDWNSKLQEGRDILSDELKAKIDQSVPSDADDETKARILYDWLQSNTRYVSIQLGIGGMQTMSAEEVASNGYSDCKGLTNLMKSMLKHTGVKSHYAIIGAGADADDFDPDIPMDYFNHVFLCLPNQGDTIWLECTSQTTPFGYLGYFTSDRWAVLTESDNHPLVRTKAYSSKDNTKNLHAIVYLNSNGDAAVKTNLAFQGTLTENFSDIELLPSDELNKKLHRYFDLNHFDLNSKKFSYKKDIIPQIEIDLDLKAKGLSSTSGKRMFITLNTIDKTPNRAKGISSSRTYDIIQKYAYSVSDTIIYHLPENYALESVPKTIEKNYDFGNFKAETIYDENKHQITYTKSLTVLKSRIPASNAKTWIDFWKSISKYDRKKVVLVQKI</sequence>
<feature type="chain" id="PRO_5042133079" evidence="1">
    <location>
        <begin position="20"/>
        <end position="638"/>
    </location>
</feature>
<gene>
    <name evidence="2" type="ORF">HNQ88_001479</name>
</gene>
<dbReference type="RefSeq" id="WP_309937954.1">
    <property type="nucleotide sequence ID" value="NZ_AP025305.1"/>
</dbReference>
<evidence type="ECO:0000313" key="3">
    <source>
        <dbReference type="Proteomes" id="UP001185092"/>
    </source>
</evidence>
<accession>A0AAE3XK95</accession>
<dbReference type="Gene3D" id="3.10.620.30">
    <property type="match status" value="1"/>
</dbReference>
<dbReference type="SUPFAM" id="SSF54001">
    <property type="entry name" value="Cysteine proteinases"/>
    <property type="match status" value="1"/>
</dbReference>
<organism evidence="2 3">
    <name type="scientific">Aureibacter tunicatorum</name>
    <dbReference type="NCBI Taxonomy" id="866807"/>
    <lineage>
        <taxon>Bacteria</taxon>
        <taxon>Pseudomonadati</taxon>
        <taxon>Bacteroidota</taxon>
        <taxon>Cytophagia</taxon>
        <taxon>Cytophagales</taxon>
        <taxon>Persicobacteraceae</taxon>
        <taxon>Aureibacter</taxon>
    </lineage>
</organism>
<dbReference type="Gene3D" id="2.60.40.3140">
    <property type="match status" value="1"/>
</dbReference>
<dbReference type="AlphaFoldDB" id="A0AAE3XK95"/>
<reference evidence="2" key="1">
    <citation type="submission" date="2023-07" db="EMBL/GenBank/DDBJ databases">
        <title>Genomic Encyclopedia of Type Strains, Phase IV (KMG-IV): sequencing the most valuable type-strain genomes for metagenomic binning, comparative biology and taxonomic classification.</title>
        <authorList>
            <person name="Goeker M."/>
        </authorList>
    </citation>
    <scope>NUCLEOTIDE SEQUENCE</scope>
    <source>
        <strain evidence="2">DSM 26174</strain>
    </source>
</reference>
<keyword evidence="2" id="KW-0378">Hydrolase</keyword>
<dbReference type="Proteomes" id="UP001185092">
    <property type="component" value="Unassembled WGS sequence"/>
</dbReference>
<dbReference type="EMBL" id="JAVDQD010000002">
    <property type="protein sequence ID" value="MDR6238442.1"/>
    <property type="molecule type" value="Genomic_DNA"/>
</dbReference>
<comment type="caution">
    <text evidence="2">The sequence shown here is derived from an EMBL/GenBank/DDBJ whole genome shotgun (WGS) entry which is preliminary data.</text>
</comment>